<dbReference type="Proteomes" id="UP000245974">
    <property type="component" value="Unassembled WGS sequence"/>
</dbReference>
<organism evidence="6 7">
    <name type="scientific">Acinetobacter stercoris</name>
    <dbReference type="NCBI Taxonomy" id="2126983"/>
    <lineage>
        <taxon>Bacteria</taxon>
        <taxon>Pseudomonadati</taxon>
        <taxon>Pseudomonadota</taxon>
        <taxon>Gammaproteobacteria</taxon>
        <taxon>Moraxellales</taxon>
        <taxon>Moraxellaceae</taxon>
        <taxon>Acinetobacter</taxon>
    </lineage>
</organism>
<feature type="signal peptide" evidence="5">
    <location>
        <begin position="1"/>
        <end position="21"/>
    </location>
</feature>
<evidence type="ECO:0008006" key="8">
    <source>
        <dbReference type="Google" id="ProtNLM"/>
    </source>
</evidence>
<evidence type="ECO:0000256" key="5">
    <source>
        <dbReference type="SAM" id="SignalP"/>
    </source>
</evidence>
<evidence type="ECO:0000256" key="1">
    <source>
        <dbReference type="ARBA" id="ARBA00004167"/>
    </source>
</evidence>
<protein>
    <recommendedName>
        <fullName evidence="8">TonB C-terminal domain-containing protein</fullName>
    </recommendedName>
</protein>
<dbReference type="InterPro" id="IPR006260">
    <property type="entry name" value="TonB/TolA_C"/>
</dbReference>
<evidence type="ECO:0000256" key="4">
    <source>
        <dbReference type="ARBA" id="ARBA00023136"/>
    </source>
</evidence>
<keyword evidence="4" id="KW-0472">Membrane</keyword>
<dbReference type="SUPFAM" id="SSF74653">
    <property type="entry name" value="TolA/TonB C-terminal domain"/>
    <property type="match status" value="1"/>
</dbReference>
<dbReference type="EMBL" id="OOGT01000052">
    <property type="protein sequence ID" value="SPL70323.1"/>
    <property type="molecule type" value="Genomic_DNA"/>
</dbReference>
<gene>
    <name evidence="6" type="ORF">KPC_1501</name>
</gene>
<dbReference type="AlphaFoldDB" id="A0A2U3MY91"/>
<keyword evidence="2" id="KW-0812">Transmembrane</keyword>
<sequence>MKTLKKLMLVFLLLFGNITYAEDNKIIDIPSGLIKWKKFPTLSFDNNMLGTTKDIIKIDLLITANETGEITSVNIIKSNATQRFNNYLIERIKKGSLEPYQENGVYYPFKVVQPFEFEPAPTIWDKAFWENLFK</sequence>
<keyword evidence="3" id="KW-1133">Transmembrane helix</keyword>
<comment type="subcellular location">
    <subcellularLocation>
        <location evidence="1">Membrane</location>
        <topology evidence="1">Single-pass membrane protein</topology>
    </subcellularLocation>
</comment>
<keyword evidence="5" id="KW-0732">Signal</keyword>
<accession>A0A2U3MY91</accession>
<dbReference type="RefSeq" id="WP_121973801.1">
    <property type="nucleotide sequence ID" value="NZ_OOGT01000052.1"/>
</dbReference>
<keyword evidence="7" id="KW-1185">Reference proteome</keyword>
<name>A0A2U3MY91_9GAMM</name>
<proteinExistence type="predicted"/>
<evidence type="ECO:0000256" key="3">
    <source>
        <dbReference type="ARBA" id="ARBA00022989"/>
    </source>
</evidence>
<dbReference type="NCBIfam" id="TIGR01352">
    <property type="entry name" value="tonB_Cterm"/>
    <property type="match status" value="1"/>
</dbReference>
<dbReference type="InParanoid" id="A0A2U3MY91"/>
<evidence type="ECO:0000313" key="6">
    <source>
        <dbReference type="EMBL" id="SPL70323.1"/>
    </source>
</evidence>
<reference evidence="7" key="1">
    <citation type="submission" date="2018-03" db="EMBL/GenBank/DDBJ databases">
        <authorList>
            <person name="Blom J."/>
        </authorList>
    </citation>
    <scope>NUCLEOTIDE SEQUENCE [LARGE SCALE GENOMIC DNA]</scope>
    <source>
        <strain evidence="7">KPC-SM-21</strain>
    </source>
</reference>
<dbReference type="OrthoDB" id="9792439at2"/>
<evidence type="ECO:0000313" key="7">
    <source>
        <dbReference type="Proteomes" id="UP000245974"/>
    </source>
</evidence>
<feature type="chain" id="PRO_5015421860" description="TonB C-terminal domain-containing protein" evidence="5">
    <location>
        <begin position="22"/>
        <end position="134"/>
    </location>
</feature>
<dbReference type="GO" id="GO:0016020">
    <property type="term" value="C:membrane"/>
    <property type="evidence" value="ECO:0007669"/>
    <property type="project" value="UniProtKB-SubCell"/>
</dbReference>
<evidence type="ECO:0000256" key="2">
    <source>
        <dbReference type="ARBA" id="ARBA00022692"/>
    </source>
</evidence>